<dbReference type="EMBL" id="QWEZ01000001">
    <property type="protein sequence ID" value="RRJ84449.1"/>
    <property type="molecule type" value="Genomic_DNA"/>
</dbReference>
<sequence length="164" mass="18430">MNARFLLLLVTLCWSGWSLAADSYVIDFVLSYDGKQETYQYRNRFNQPYRAFSGREVSYVKSAESGVSNGTLITNLTSDSLDDGFRVSFTLSNPAFDMRQLANLEYQVARSQLIALDTQPSGIQVPETRVMAAQGIINIKPGEMTLIHEDLNAGFRIEARFTPQ</sequence>
<keyword evidence="3" id="KW-1185">Reference proteome</keyword>
<reference evidence="2 3" key="1">
    <citation type="submission" date="2018-08" db="EMBL/GenBank/DDBJ databases">
        <authorList>
            <person name="Khan S.A."/>
        </authorList>
    </citation>
    <scope>NUCLEOTIDE SEQUENCE [LARGE SCALE GENOMIC DNA]</scope>
    <source>
        <strain evidence="2 3">GTF-13</strain>
    </source>
</reference>
<reference evidence="2 3" key="2">
    <citation type="submission" date="2018-12" db="EMBL/GenBank/DDBJ databases">
        <title>Simiduia agarivorans gen. nov., sp. nov., a marine, agarolytic bacterium isolated from shallow coastal water from Keelung, Taiwan.</title>
        <authorList>
            <person name="Shieh W.Y."/>
        </authorList>
    </citation>
    <scope>NUCLEOTIDE SEQUENCE [LARGE SCALE GENOMIC DNA]</scope>
    <source>
        <strain evidence="2 3">GTF-13</strain>
    </source>
</reference>
<gene>
    <name evidence="2" type="ORF">D0544_04915</name>
</gene>
<accession>A0A3P3VSH6</accession>
<dbReference type="RefSeq" id="WP_125014878.1">
    <property type="nucleotide sequence ID" value="NZ_QWEZ01000001.1"/>
</dbReference>
<evidence type="ECO:0000256" key="1">
    <source>
        <dbReference type="SAM" id="SignalP"/>
    </source>
</evidence>
<feature type="chain" id="PRO_5018096890" evidence="1">
    <location>
        <begin position="21"/>
        <end position="164"/>
    </location>
</feature>
<evidence type="ECO:0000313" key="3">
    <source>
        <dbReference type="Proteomes" id="UP000280792"/>
    </source>
</evidence>
<comment type="caution">
    <text evidence="2">The sequence shown here is derived from an EMBL/GenBank/DDBJ whole genome shotgun (WGS) entry which is preliminary data.</text>
</comment>
<keyword evidence="1" id="KW-0732">Signal</keyword>
<organism evidence="2 3">
    <name type="scientific">Aestuariirhabdus litorea</name>
    <dbReference type="NCBI Taxonomy" id="2528527"/>
    <lineage>
        <taxon>Bacteria</taxon>
        <taxon>Pseudomonadati</taxon>
        <taxon>Pseudomonadota</taxon>
        <taxon>Gammaproteobacteria</taxon>
        <taxon>Oceanospirillales</taxon>
        <taxon>Aestuariirhabdaceae</taxon>
        <taxon>Aestuariirhabdus</taxon>
    </lineage>
</organism>
<dbReference type="Proteomes" id="UP000280792">
    <property type="component" value="Unassembled WGS sequence"/>
</dbReference>
<proteinExistence type="predicted"/>
<evidence type="ECO:0000313" key="2">
    <source>
        <dbReference type="EMBL" id="RRJ84449.1"/>
    </source>
</evidence>
<dbReference type="AlphaFoldDB" id="A0A3P3VSH6"/>
<protein>
    <submittedName>
        <fullName evidence="2">Uncharacterized protein</fullName>
    </submittedName>
</protein>
<name>A0A3P3VSH6_9GAMM</name>
<feature type="signal peptide" evidence="1">
    <location>
        <begin position="1"/>
        <end position="20"/>
    </location>
</feature>